<feature type="transmembrane region" description="Helical" evidence="1">
    <location>
        <begin position="29"/>
        <end position="48"/>
    </location>
</feature>
<feature type="transmembrane region" description="Helical" evidence="1">
    <location>
        <begin position="91"/>
        <end position="110"/>
    </location>
</feature>
<dbReference type="InterPro" id="IPR010718">
    <property type="entry name" value="DUF1294"/>
</dbReference>
<protein>
    <submittedName>
        <fullName evidence="2">DUF1294 domain-containing protein</fullName>
    </submittedName>
</protein>
<dbReference type="KEGG" id="mfy:HH212_01680"/>
<organism evidence="2 3">
    <name type="scientific">Massilia forsythiae</name>
    <dbReference type="NCBI Taxonomy" id="2728020"/>
    <lineage>
        <taxon>Bacteria</taxon>
        <taxon>Pseudomonadati</taxon>
        <taxon>Pseudomonadota</taxon>
        <taxon>Betaproteobacteria</taxon>
        <taxon>Burkholderiales</taxon>
        <taxon>Oxalobacteraceae</taxon>
        <taxon>Telluria group</taxon>
        <taxon>Massilia</taxon>
    </lineage>
</organism>
<proteinExistence type="predicted"/>
<keyword evidence="1" id="KW-0812">Transmembrane</keyword>
<keyword evidence="1" id="KW-0472">Membrane</keyword>
<dbReference type="AlphaFoldDB" id="A0A7Z2ZV10"/>
<dbReference type="Proteomes" id="UP000502415">
    <property type="component" value="Chromosome"/>
</dbReference>
<evidence type="ECO:0000256" key="1">
    <source>
        <dbReference type="SAM" id="Phobius"/>
    </source>
</evidence>
<evidence type="ECO:0000313" key="2">
    <source>
        <dbReference type="EMBL" id="QJE03118.1"/>
    </source>
</evidence>
<gene>
    <name evidence="2" type="ORF">HH212_01680</name>
</gene>
<keyword evidence="3" id="KW-1185">Reference proteome</keyword>
<name>A0A7Z2ZV10_9BURK</name>
<dbReference type="EMBL" id="CP051685">
    <property type="protein sequence ID" value="QJE03118.1"/>
    <property type="molecule type" value="Genomic_DNA"/>
</dbReference>
<reference evidence="2 3" key="1">
    <citation type="submission" date="2020-04" db="EMBL/GenBank/DDBJ databases">
        <title>Genome sequencing of novel species.</title>
        <authorList>
            <person name="Heo J."/>
            <person name="Kim S.-J."/>
            <person name="Kim J.-S."/>
            <person name="Hong S.-B."/>
            <person name="Kwon S.-W."/>
        </authorList>
    </citation>
    <scope>NUCLEOTIDE SEQUENCE [LARGE SCALE GENOMIC DNA]</scope>
    <source>
        <strain evidence="2 3">GN2-R2</strain>
    </source>
</reference>
<keyword evidence="1" id="KW-1133">Transmembrane helix</keyword>
<sequence length="112" mass="12490">MPYLPLFLFVLVYGYATLAWSLPPAAGIAYLLASVICFAAYASDKAAARRGERRTPERSLLLLGLACGWPGAVLAQQWLRHKTRKQPFRRLFLASVVVNVAAFLWLAHWLSS</sequence>
<accession>A0A7Z2ZV10</accession>
<dbReference type="Pfam" id="PF06961">
    <property type="entry name" value="DUF1294"/>
    <property type="match status" value="1"/>
</dbReference>
<evidence type="ECO:0000313" key="3">
    <source>
        <dbReference type="Proteomes" id="UP000502415"/>
    </source>
</evidence>